<accession>Q20850</accession>
<name>Q20850_CAEEL</name>
<dbReference type="PaxDb" id="6239-F55G1.1"/>
<dbReference type="UCSC" id="F55G1.1">
    <property type="organism name" value="c. elegans"/>
</dbReference>
<dbReference type="RefSeq" id="NP_501205.3">
    <property type="nucleotide sequence ID" value="NM_068804.3"/>
</dbReference>
<dbReference type="Proteomes" id="UP000001940">
    <property type="component" value="Chromosome IV"/>
</dbReference>
<dbReference type="OrthoDB" id="5829487at2759"/>
<dbReference type="Bgee" id="WBGene00018899">
    <property type="expression patterns" value="Expressed in pharyngeal muscle cell (C elegans) and 3 other cell types or tissues"/>
</dbReference>
<protein>
    <submittedName>
        <fullName evidence="2">Uncharacterized protein</fullName>
    </submittedName>
</protein>
<keyword evidence="1" id="KW-1133">Transmembrane helix</keyword>
<reference evidence="2 3" key="1">
    <citation type="journal article" date="1998" name="Science">
        <title>Genome sequence of the nematode C. elegans: a platform for investigating biology.</title>
        <authorList>
            <consortium name="The C. elegans sequencing consortium"/>
            <person name="Sulson J.E."/>
            <person name="Waterston R."/>
        </authorList>
    </citation>
    <scope>NUCLEOTIDE SEQUENCE [LARGE SCALE GENOMIC DNA]</scope>
    <source>
        <strain evidence="2 3">Bristol N2</strain>
    </source>
</reference>
<evidence type="ECO:0000313" key="2">
    <source>
        <dbReference type="EMBL" id="CCD69402.1"/>
    </source>
</evidence>
<sequence length="329" mass="36806">MASTTTAAPIAVAAPTESINGSRSKRRRYFANGRSRTIELSTLAEIDEEEFAKIEGASSQTEGVLKVLTTQDDMCIGTTGGSYKSLKRGSVKAQALKLSERLAQKVATDNLAKEREVKNEMEKQSCSKPIVVDVKLRRNLTEIRKDIRNFETTTDFTTSQDWAQQQQQHQQHHEFQPNCSIPMQRHPISRSASFVAPTPMIVYGMPPPGDRMSVMDGRCDSRIGEYAMPLYYMPAPPPPQPMFLPYPGSKMGMSPFDQPSMVMMPGHHVMQYPEVQMRRKMKSGGANAHRRKSWCSRICCAGFAQLLWTIVCIISFGIIASLILALCYM</sequence>
<feature type="transmembrane region" description="Helical" evidence="1">
    <location>
        <begin position="306"/>
        <end position="328"/>
    </location>
</feature>
<dbReference type="AGR" id="WB:WBGene00018899"/>
<evidence type="ECO:0000313" key="4">
    <source>
        <dbReference type="WormBase" id="F55G1.1"/>
    </source>
</evidence>
<evidence type="ECO:0000256" key="1">
    <source>
        <dbReference type="SAM" id="Phobius"/>
    </source>
</evidence>
<dbReference type="eggNOG" id="ENOG502THBB">
    <property type="taxonomic scope" value="Eukaryota"/>
</dbReference>
<dbReference type="KEGG" id="cel:CELE_F55G1.1"/>
<dbReference type="SMR" id="Q20850"/>
<dbReference type="GeneID" id="186324"/>
<evidence type="ECO:0000313" key="3">
    <source>
        <dbReference type="Proteomes" id="UP000001940"/>
    </source>
</evidence>
<dbReference type="HOGENOM" id="CLU_053923_0_0_1"/>
<dbReference type="AlphaFoldDB" id="Q20850"/>
<dbReference type="EMBL" id="BX284604">
    <property type="protein sequence ID" value="CCD69402.1"/>
    <property type="molecule type" value="Genomic_DNA"/>
</dbReference>
<gene>
    <name evidence="2" type="ORF">CELE_F55G1.1</name>
    <name evidence="2 4" type="ORF">F55G1.1</name>
</gene>
<keyword evidence="3" id="KW-1185">Reference proteome</keyword>
<dbReference type="FunCoup" id="Q20850">
    <property type="interactions" value="811"/>
</dbReference>
<dbReference type="WormBase" id="F55G1.1">
    <property type="protein sequence ID" value="CE43715"/>
    <property type="gene ID" value="WBGene00018899"/>
</dbReference>
<dbReference type="CTD" id="186324"/>
<proteinExistence type="predicted"/>
<dbReference type="OMA" id="GHLQYPE"/>
<dbReference type="InParanoid" id="Q20850"/>
<organism evidence="2 3">
    <name type="scientific">Caenorhabditis elegans</name>
    <dbReference type="NCBI Taxonomy" id="6239"/>
    <lineage>
        <taxon>Eukaryota</taxon>
        <taxon>Metazoa</taxon>
        <taxon>Ecdysozoa</taxon>
        <taxon>Nematoda</taxon>
        <taxon>Chromadorea</taxon>
        <taxon>Rhabditida</taxon>
        <taxon>Rhabditina</taxon>
        <taxon>Rhabditomorpha</taxon>
        <taxon>Rhabditoidea</taxon>
        <taxon>Rhabditidae</taxon>
        <taxon>Peloderinae</taxon>
        <taxon>Caenorhabditis</taxon>
    </lineage>
</organism>
<keyword evidence="1" id="KW-0812">Transmembrane</keyword>
<keyword evidence="1" id="KW-0472">Membrane</keyword>